<protein>
    <recommendedName>
        <fullName evidence="1">Anti-sigma factor NepR domain-containing protein</fullName>
    </recommendedName>
</protein>
<dbReference type="Proteomes" id="UP001236369">
    <property type="component" value="Unassembled WGS sequence"/>
</dbReference>
<accession>A0ABU0HNK7</accession>
<evidence type="ECO:0000313" key="3">
    <source>
        <dbReference type="Proteomes" id="UP001236369"/>
    </source>
</evidence>
<feature type="domain" description="Anti-sigma factor NepR" evidence="1">
    <location>
        <begin position="17"/>
        <end position="49"/>
    </location>
</feature>
<name>A0ABU0HNK7_9HYPH</name>
<dbReference type="EMBL" id="JAUSVV010000008">
    <property type="protein sequence ID" value="MDQ0443917.1"/>
    <property type="molecule type" value="Genomic_DNA"/>
</dbReference>
<keyword evidence="3" id="KW-1185">Reference proteome</keyword>
<evidence type="ECO:0000259" key="1">
    <source>
        <dbReference type="Pfam" id="PF18557"/>
    </source>
</evidence>
<reference evidence="2 3" key="1">
    <citation type="submission" date="2023-07" db="EMBL/GenBank/DDBJ databases">
        <title>Genomic Encyclopedia of Type Strains, Phase IV (KMG-IV): sequencing the most valuable type-strain genomes for metagenomic binning, comparative biology and taxonomic classification.</title>
        <authorList>
            <person name="Goeker M."/>
        </authorList>
    </citation>
    <scope>NUCLEOTIDE SEQUENCE [LARGE SCALE GENOMIC DNA]</scope>
    <source>
        <strain evidence="2 3">DSM 19562</strain>
    </source>
</reference>
<dbReference type="InterPro" id="IPR041649">
    <property type="entry name" value="NepR"/>
</dbReference>
<dbReference type="RefSeq" id="WP_283206162.1">
    <property type="nucleotide sequence ID" value="NZ_BPQX01000018.1"/>
</dbReference>
<dbReference type="Pfam" id="PF18557">
    <property type="entry name" value="NepR"/>
    <property type="match status" value="1"/>
</dbReference>
<organism evidence="2 3">
    <name type="scientific">Methylobacterium persicinum</name>
    <dbReference type="NCBI Taxonomy" id="374426"/>
    <lineage>
        <taxon>Bacteria</taxon>
        <taxon>Pseudomonadati</taxon>
        <taxon>Pseudomonadota</taxon>
        <taxon>Alphaproteobacteria</taxon>
        <taxon>Hyphomicrobiales</taxon>
        <taxon>Methylobacteriaceae</taxon>
        <taxon>Methylobacterium</taxon>
    </lineage>
</organism>
<gene>
    <name evidence="2" type="ORF">QO016_003423</name>
</gene>
<comment type="caution">
    <text evidence="2">The sequence shown here is derived from an EMBL/GenBank/DDBJ whole genome shotgun (WGS) entry which is preliminary data.</text>
</comment>
<evidence type="ECO:0000313" key="2">
    <source>
        <dbReference type="EMBL" id="MDQ0443917.1"/>
    </source>
</evidence>
<proteinExistence type="predicted"/>
<sequence>MGKATRKTVSLTPQIRDRLALQLRNMYETVAAQPVPDRFAELIAKLDTNDRNQD</sequence>